<dbReference type="AlphaFoldDB" id="E0UDZ9"/>
<feature type="transmembrane region" description="Helical" evidence="9">
    <location>
        <begin position="237"/>
        <end position="255"/>
    </location>
</feature>
<keyword evidence="5 9" id="KW-0812">Transmembrane</keyword>
<sequence length="299" mass="34283">MERKMLFRDARDYQILFLSLFLFLGLSSRDWTVRIDLMLVVISSCLLTQVLLSFLVNSATDKIEIYSPINSPQNLLFQRFNWMDFPWRSALITGLGLCLLLRANNYQTMALAGCLAIASKFLFRFRGKHFFNPANFGIIAALIFTPDAWVSPGQWGTDWWYLLLFLGAGGIVLKKVGRWDTSAAFLLAYVALEIIRNAWLGWSWDVLLHQLTSGSLLLFALFMLTDPRSIPNATASRLIWAVTVAVLTFILQHFFYLTTAIFWALFILSPLTLLLDYLWSAPRFTWQKPSLKYHLTTGI</sequence>
<name>E0UDZ9_GLOV7</name>
<keyword evidence="11" id="KW-1185">Reference proteome</keyword>
<feature type="transmembrane region" description="Helical" evidence="9">
    <location>
        <begin position="183"/>
        <end position="200"/>
    </location>
</feature>
<dbReference type="eggNOG" id="COG1805">
    <property type="taxonomic scope" value="Bacteria"/>
</dbReference>
<gene>
    <name evidence="10" type="ordered locus">Cyan7822_0993</name>
</gene>
<evidence type="ECO:0000256" key="6">
    <source>
        <dbReference type="ARBA" id="ARBA00022967"/>
    </source>
</evidence>
<evidence type="ECO:0008006" key="12">
    <source>
        <dbReference type="Google" id="ProtNLM"/>
    </source>
</evidence>
<organism evidence="10 11">
    <name type="scientific">Gloeothece verrucosa (strain PCC 7822)</name>
    <name type="common">Cyanothece sp. (strain PCC 7822)</name>
    <dbReference type="NCBI Taxonomy" id="497965"/>
    <lineage>
        <taxon>Bacteria</taxon>
        <taxon>Bacillati</taxon>
        <taxon>Cyanobacteriota</taxon>
        <taxon>Cyanophyceae</taxon>
        <taxon>Oscillatoriophycideae</taxon>
        <taxon>Chroococcales</taxon>
        <taxon>Aphanothecaceae</taxon>
        <taxon>Gloeothece</taxon>
        <taxon>Gloeothece verrucosa</taxon>
    </lineage>
</organism>
<evidence type="ECO:0000256" key="1">
    <source>
        <dbReference type="ARBA" id="ARBA00022448"/>
    </source>
</evidence>
<evidence type="ECO:0000313" key="11">
    <source>
        <dbReference type="Proteomes" id="UP000008206"/>
    </source>
</evidence>
<reference evidence="11" key="1">
    <citation type="journal article" date="2011" name="MBio">
        <title>Novel metabolic attributes of the genus Cyanothece, comprising a group of unicellular nitrogen-fixing Cyanobacteria.</title>
        <authorList>
            <person name="Bandyopadhyay A."/>
            <person name="Elvitigala T."/>
            <person name="Welsh E."/>
            <person name="Stockel J."/>
            <person name="Liberton M."/>
            <person name="Min H."/>
            <person name="Sherman L.A."/>
            <person name="Pakrasi H.B."/>
        </authorList>
    </citation>
    <scope>NUCLEOTIDE SEQUENCE [LARGE SCALE GENOMIC DNA]</scope>
    <source>
        <strain evidence="11">PCC 7822</strain>
    </source>
</reference>
<dbReference type="PANTHER" id="PTHR30578">
    <property type="entry name" value="ELECTRON TRANSPORT COMPLEX PROTEIN RNFD"/>
    <property type="match status" value="1"/>
</dbReference>
<evidence type="ECO:0000256" key="9">
    <source>
        <dbReference type="SAM" id="Phobius"/>
    </source>
</evidence>
<dbReference type="EMBL" id="CP002198">
    <property type="protein sequence ID" value="ADN13003.1"/>
    <property type="molecule type" value="Genomic_DNA"/>
</dbReference>
<keyword evidence="1" id="KW-0813">Transport</keyword>
<keyword evidence="4" id="KW-0288">FMN</keyword>
<keyword evidence="7 9" id="KW-1133">Transmembrane helix</keyword>
<accession>E0UDZ9</accession>
<dbReference type="GO" id="GO:0005886">
    <property type="term" value="C:plasma membrane"/>
    <property type="evidence" value="ECO:0007669"/>
    <property type="project" value="TreeGrafter"/>
</dbReference>
<feature type="transmembrane region" description="Helical" evidence="9">
    <location>
        <begin position="261"/>
        <end position="279"/>
    </location>
</feature>
<protein>
    <recommendedName>
        <fullName evidence="12">Na+-transporting NADH:ubiquinone oxidoreductase, subunit NqrB</fullName>
    </recommendedName>
</protein>
<feature type="transmembrane region" description="Helical" evidence="9">
    <location>
        <begin position="37"/>
        <end position="56"/>
    </location>
</feature>
<evidence type="ECO:0000256" key="2">
    <source>
        <dbReference type="ARBA" id="ARBA00022553"/>
    </source>
</evidence>
<dbReference type="PANTHER" id="PTHR30578:SF0">
    <property type="entry name" value="ION-TRANSLOCATING OXIDOREDUCTASE COMPLEX SUBUNIT D"/>
    <property type="match status" value="1"/>
</dbReference>
<keyword evidence="6" id="KW-1278">Translocase</keyword>
<evidence type="ECO:0000256" key="7">
    <source>
        <dbReference type="ARBA" id="ARBA00022989"/>
    </source>
</evidence>
<keyword evidence="3" id="KW-0285">Flavoprotein</keyword>
<evidence type="ECO:0000313" key="10">
    <source>
        <dbReference type="EMBL" id="ADN13003.1"/>
    </source>
</evidence>
<dbReference type="GO" id="GO:0055085">
    <property type="term" value="P:transmembrane transport"/>
    <property type="evidence" value="ECO:0007669"/>
    <property type="project" value="InterPro"/>
</dbReference>
<evidence type="ECO:0000256" key="8">
    <source>
        <dbReference type="ARBA" id="ARBA00023136"/>
    </source>
</evidence>
<dbReference type="STRING" id="497965.Cyan7822_0993"/>
<evidence type="ECO:0000256" key="3">
    <source>
        <dbReference type="ARBA" id="ARBA00022630"/>
    </source>
</evidence>
<feature type="transmembrane region" description="Helical" evidence="9">
    <location>
        <begin position="134"/>
        <end position="153"/>
    </location>
</feature>
<feature type="transmembrane region" description="Helical" evidence="9">
    <location>
        <begin position="159"/>
        <end position="176"/>
    </location>
</feature>
<dbReference type="KEGG" id="cyj:Cyan7822_0993"/>
<feature type="transmembrane region" description="Helical" evidence="9">
    <location>
        <begin position="206"/>
        <end position="225"/>
    </location>
</feature>
<dbReference type="Proteomes" id="UP000008206">
    <property type="component" value="Chromosome"/>
</dbReference>
<keyword evidence="2" id="KW-0597">Phosphoprotein</keyword>
<dbReference type="HOGENOM" id="CLU_058618_0_0_3"/>
<keyword evidence="8 9" id="KW-0472">Membrane</keyword>
<proteinExistence type="predicted"/>
<evidence type="ECO:0000256" key="5">
    <source>
        <dbReference type="ARBA" id="ARBA00022692"/>
    </source>
</evidence>
<evidence type="ECO:0000256" key="4">
    <source>
        <dbReference type="ARBA" id="ARBA00022643"/>
    </source>
</evidence>
<dbReference type="InterPro" id="IPR004338">
    <property type="entry name" value="NqrB/RnfD"/>
</dbReference>
<dbReference type="Pfam" id="PF03116">
    <property type="entry name" value="NQR2_RnfD_RnfE"/>
    <property type="match status" value="1"/>
</dbReference>